<dbReference type="EC" id="2.7.13.3" evidence="2"/>
<sequence>MKIINAFSHALILMLLPIARRIGLLFVFALLNATAVANEPTSNAVPWQELGDSIFQTLNTSNGLPHSFVTALVQDKRGFIWIGTQGGLARWDGYRFRHFDPIPNDESSVPDSAILSLHIDIRGRLWVGTNSGGLARYDDVLDRFIRIPVGVTGTSHPAIASILDDGKDGLWIGSRGGLDHLQFKDDAVTHESKSGMDTRGLISSEVRSLVRDCQGVLWVGTGKGLFIKDEKSDSYIPVTLPGKDKAAPKILSLSKGSDCKVWVGTLGQGAFVAERTANSTITAYSSMLIKAVQETGNTPHVISKEDINFIQEINPGKVWLGTLGQGIVVVDVATMTTRREQHKDDLPYSLADNTASAILRDTAGTVWIGTQRGISRTNGQQTAIQTIFGGASSNFKIRDTDVTSVLPLRNGEIWLGLRTNGVNIVSPVTGKITWIKSSEENPAVSLPKVAINAMVQASDNEIYLASARGLYIVNTKDLSEKKIQLVSTAPRQPAESVTALMKDDRQLWMGGTDGLWTFDLDQSVTRLTRRVPGTEALNNDIIVLLEKDADKGVWIGTRHHGFYRYDKHMQKIEHIWPTGKSVANSSAYVSSVHADTRGRLWVSTLGDGIILFNRSRVASSTEKFPDQVRLTTKDGLPNAIVDKIFEDAKGQIWVSTDKGLAVINPDTLKIQPVRLADGGAIQIHWLNSGAKTAEGDLLFGGADGLTIVKPELFQSWNYRASLAISNLQVGGKNQLSGLRFTGPDTQELKISPDENNFSLEFAALDFSAPEYNRYAYFLENYDKDWIEVDASRRLVSYSNLPPGRYHLKLRVSNRNGIWTEPALDIPVLVLPSWRQTWWFTVLQVLLVIAILYFLVQLRTRYLRNAQMVLDTKVKEGTAALRQKQLELMDINKNLIHTNVALNRANTELGLSLESFRHLSEIGVEITHDPNIELVYEALHTHISRLLDAPEILIYRATKEGDELELVFPTRSKTVSGERKIPVVSSESQLAKVARERKELLLKPATDDGDDNDALQLNPRISALIAPLLIGSKLLGLIHIKFPETKVFDERRKLVFRALCSYGAIAIENLEASQQLDTTREALDRTQVHMINQAKVASIGTLTAGLSHEINNPVNFIYVGSQNLRLHLIQFNDFLTNLLDEDTDAEIANIFQQHLNYSVESLDTILGGARQIRDLVLNLRTFSRLDDADMKETGIAEGLLSTVNLVRVQYGDVIEIVSQLDANPVLKCWPARLNQVFMNLLINACQAILARPENQHKLKPGSLIIRTAIINEVLAVEVEDNGIGMSHESQQRLFDPLYTTKTAGEGMGMGLTIVRDIIEQHGGSIHVRSIVGEGTCFTLYLPLQFERPRL</sequence>
<evidence type="ECO:0000256" key="2">
    <source>
        <dbReference type="ARBA" id="ARBA00012438"/>
    </source>
</evidence>
<comment type="catalytic activity">
    <reaction evidence="1">
        <text>ATP + protein L-histidine = ADP + protein N-phospho-L-histidine.</text>
        <dbReference type="EC" id="2.7.13.3"/>
    </reaction>
</comment>
<dbReference type="InterPro" id="IPR011123">
    <property type="entry name" value="Y_Y_Y"/>
</dbReference>
<dbReference type="PANTHER" id="PTHR43547">
    <property type="entry name" value="TWO-COMPONENT HISTIDINE KINASE"/>
    <property type="match status" value="1"/>
</dbReference>
<dbReference type="Proteomes" id="UP000650424">
    <property type="component" value="Unassembled WGS sequence"/>
</dbReference>
<dbReference type="Pfam" id="PF02518">
    <property type="entry name" value="HATPase_c"/>
    <property type="match status" value="1"/>
</dbReference>
<dbReference type="PANTHER" id="PTHR43547:SF2">
    <property type="entry name" value="HYBRID SIGNAL TRANSDUCTION HISTIDINE KINASE C"/>
    <property type="match status" value="1"/>
</dbReference>
<dbReference type="RefSeq" id="WP_186950157.1">
    <property type="nucleotide sequence ID" value="NZ_JACOGF010000017.1"/>
</dbReference>
<dbReference type="InterPro" id="IPR015943">
    <property type="entry name" value="WD40/YVTN_repeat-like_dom_sf"/>
</dbReference>
<dbReference type="Gene3D" id="2.130.10.10">
    <property type="entry name" value="YVTN repeat-like/Quinoprotein amine dehydrogenase"/>
    <property type="match status" value="2"/>
</dbReference>
<dbReference type="InterPro" id="IPR011110">
    <property type="entry name" value="Reg_prop"/>
</dbReference>
<evidence type="ECO:0000313" key="6">
    <source>
        <dbReference type="EMBL" id="MBC3920533.1"/>
    </source>
</evidence>
<dbReference type="Gene3D" id="3.30.450.40">
    <property type="match status" value="1"/>
</dbReference>
<dbReference type="SUPFAM" id="SSF55781">
    <property type="entry name" value="GAF domain-like"/>
    <property type="match status" value="1"/>
</dbReference>
<comment type="caution">
    <text evidence="6">The sequence shown here is derived from an EMBL/GenBank/DDBJ whole genome shotgun (WGS) entry which is preliminary data.</text>
</comment>
<evidence type="ECO:0000259" key="5">
    <source>
        <dbReference type="PROSITE" id="PS50109"/>
    </source>
</evidence>
<dbReference type="EMBL" id="JACOGF010000017">
    <property type="protein sequence ID" value="MBC3920533.1"/>
    <property type="molecule type" value="Genomic_DNA"/>
</dbReference>
<dbReference type="Gene3D" id="1.10.287.130">
    <property type="match status" value="1"/>
</dbReference>
<keyword evidence="3" id="KW-0597">Phosphoprotein</keyword>
<dbReference type="Pfam" id="PF07495">
    <property type="entry name" value="Y_Y_Y"/>
    <property type="match status" value="1"/>
</dbReference>
<dbReference type="InterPro" id="IPR003018">
    <property type="entry name" value="GAF"/>
</dbReference>
<dbReference type="SMART" id="SM00065">
    <property type="entry name" value="GAF"/>
    <property type="match status" value="1"/>
</dbReference>
<keyword evidence="7" id="KW-1185">Reference proteome</keyword>
<dbReference type="SUPFAM" id="SSF55874">
    <property type="entry name" value="ATPase domain of HSP90 chaperone/DNA topoisomerase II/histidine kinase"/>
    <property type="match status" value="1"/>
</dbReference>
<proteinExistence type="predicted"/>
<evidence type="ECO:0000256" key="1">
    <source>
        <dbReference type="ARBA" id="ARBA00000085"/>
    </source>
</evidence>
<dbReference type="PROSITE" id="PS50109">
    <property type="entry name" value="HIS_KIN"/>
    <property type="match status" value="1"/>
</dbReference>
<dbReference type="InterPro" id="IPR005467">
    <property type="entry name" value="His_kinase_dom"/>
</dbReference>
<dbReference type="Gene3D" id="3.30.565.10">
    <property type="entry name" value="Histidine kinase-like ATPase, C-terminal domain"/>
    <property type="match status" value="1"/>
</dbReference>
<feature type="transmembrane region" description="Helical" evidence="4">
    <location>
        <begin position="837"/>
        <end position="855"/>
    </location>
</feature>
<evidence type="ECO:0000256" key="4">
    <source>
        <dbReference type="SAM" id="Phobius"/>
    </source>
</evidence>
<dbReference type="InterPro" id="IPR003594">
    <property type="entry name" value="HATPase_dom"/>
</dbReference>
<dbReference type="SMART" id="SM00387">
    <property type="entry name" value="HATPase_c"/>
    <property type="match status" value="1"/>
</dbReference>
<dbReference type="CDD" id="cd00082">
    <property type="entry name" value="HisKA"/>
    <property type="match status" value="1"/>
</dbReference>
<dbReference type="InterPro" id="IPR004358">
    <property type="entry name" value="Sig_transdc_His_kin-like_C"/>
</dbReference>
<dbReference type="Pfam" id="PF07494">
    <property type="entry name" value="Reg_prop"/>
    <property type="match status" value="2"/>
</dbReference>
<dbReference type="InterPro" id="IPR036097">
    <property type="entry name" value="HisK_dim/P_sf"/>
</dbReference>
<dbReference type="InterPro" id="IPR036890">
    <property type="entry name" value="HATPase_C_sf"/>
</dbReference>
<keyword evidence="4" id="KW-0472">Membrane</keyword>
<organism evidence="6 7">
    <name type="scientific">Undibacterium hunanense</name>
    <dbReference type="NCBI Taxonomy" id="2762292"/>
    <lineage>
        <taxon>Bacteria</taxon>
        <taxon>Pseudomonadati</taxon>
        <taxon>Pseudomonadota</taxon>
        <taxon>Betaproteobacteria</taxon>
        <taxon>Burkholderiales</taxon>
        <taxon>Oxalobacteraceae</taxon>
        <taxon>Undibacterium</taxon>
    </lineage>
</organism>
<dbReference type="SUPFAM" id="SSF63829">
    <property type="entry name" value="Calcium-dependent phosphotriesterase"/>
    <property type="match status" value="2"/>
</dbReference>
<name>A0ABR6ZXE7_9BURK</name>
<dbReference type="InterPro" id="IPR013783">
    <property type="entry name" value="Ig-like_fold"/>
</dbReference>
<evidence type="ECO:0000313" key="7">
    <source>
        <dbReference type="Proteomes" id="UP000650424"/>
    </source>
</evidence>
<dbReference type="SUPFAM" id="SSF47384">
    <property type="entry name" value="Homodimeric domain of signal transducing histidine kinase"/>
    <property type="match status" value="1"/>
</dbReference>
<protein>
    <recommendedName>
        <fullName evidence="2">histidine kinase</fullName>
        <ecNumber evidence="2">2.7.13.3</ecNumber>
    </recommendedName>
</protein>
<dbReference type="Gene3D" id="2.60.40.10">
    <property type="entry name" value="Immunoglobulins"/>
    <property type="match status" value="1"/>
</dbReference>
<gene>
    <name evidence="6" type="ORF">H8L32_23920</name>
</gene>
<reference evidence="6 7" key="1">
    <citation type="submission" date="2020-08" db="EMBL/GenBank/DDBJ databases">
        <title>Novel species isolated from subtropical streams in China.</title>
        <authorList>
            <person name="Lu H."/>
        </authorList>
    </citation>
    <scope>NUCLEOTIDE SEQUENCE [LARGE SCALE GENOMIC DNA]</scope>
    <source>
        <strain evidence="6 7">CY18W</strain>
    </source>
</reference>
<dbReference type="InterPro" id="IPR029016">
    <property type="entry name" value="GAF-like_dom_sf"/>
</dbReference>
<keyword evidence="4" id="KW-0812">Transmembrane</keyword>
<evidence type="ECO:0000256" key="3">
    <source>
        <dbReference type="ARBA" id="ARBA00022553"/>
    </source>
</evidence>
<dbReference type="PRINTS" id="PR00344">
    <property type="entry name" value="BCTRLSENSOR"/>
</dbReference>
<accession>A0ABR6ZXE7</accession>
<dbReference type="InterPro" id="IPR003661">
    <property type="entry name" value="HisK_dim/P_dom"/>
</dbReference>
<keyword evidence="4" id="KW-1133">Transmembrane helix</keyword>
<dbReference type="Pfam" id="PF13492">
    <property type="entry name" value="GAF_3"/>
    <property type="match status" value="1"/>
</dbReference>
<feature type="domain" description="Histidine kinase" evidence="5">
    <location>
        <begin position="1104"/>
        <end position="1344"/>
    </location>
</feature>